<evidence type="ECO:0000259" key="2">
    <source>
        <dbReference type="SMART" id="SM00834"/>
    </source>
</evidence>
<dbReference type="EMBL" id="CP001734">
    <property type="protein sequence ID" value="ACV69565.1"/>
    <property type="molecule type" value="Genomic_DNA"/>
</dbReference>
<dbReference type="KEGG" id="drt:Dret_2281"/>
<gene>
    <name evidence="3" type="ordered locus">Dret_2281</name>
</gene>
<feature type="region of interest" description="Disordered" evidence="1">
    <location>
        <begin position="94"/>
        <end position="118"/>
    </location>
</feature>
<dbReference type="eggNOG" id="COG2331">
    <property type="taxonomic scope" value="Bacteria"/>
</dbReference>
<proteinExistence type="predicted"/>
<dbReference type="AlphaFoldDB" id="C8X568"/>
<protein>
    <submittedName>
        <fullName evidence="3">Regulatory protein, FmdB family</fullName>
    </submittedName>
</protein>
<dbReference type="InterPro" id="IPR013429">
    <property type="entry name" value="Regulatory_FmdB_Zinc_ribbon"/>
</dbReference>
<evidence type="ECO:0000313" key="4">
    <source>
        <dbReference type="Proteomes" id="UP000001052"/>
    </source>
</evidence>
<dbReference type="NCBIfam" id="TIGR02605">
    <property type="entry name" value="CxxC_CxxC_SSSS"/>
    <property type="match status" value="1"/>
</dbReference>
<dbReference type="HOGENOM" id="CLU_113286_1_0_7"/>
<name>C8X568_DESRD</name>
<dbReference type="RefSeq" id="WP_015752706.1">
    <property type="nucleotide sequence ID" value="NC_013223.1"/>
</dbReference>
<dbReference type="Proteomes" id="UP000001052">
    <property type="component" value="Chromosome"/>
</dbReference>
<dbReference type="Pfam" id="PF09723">
    <property type="entry name" value="Zn_ribbon_8"/>
    <property type="match status" value="1"/>
</dbReference>
<sequence>MPIYEYFCQQCRRVHEVVTTRASAAADVPCPDCGHGGMRRLMSRSRVVLSEQTRTERLEDPAQWAGLDEEDPVALARTLKRMGAAFGDSFEPREVDQALEESMDAAASAPEPDEGEPE</sequence>
<dbReference type="SMART" id="SM00834">
    <property type="entry name" value="CxxC_CXXC_SSSS"/>
    <property type="match status" value="1"/>
</dbReference>
<keyword evidence="4" id="KW-1185">Reference proteome</keyword>
<evidence type="ECO:0000313" key="3">
    <source>
        <dbReference type="EMBL" id="ACV69565.1"/>
    </source>
</evidence>
<organism evidence="3 4">
    <name type="scientific">Desulfohalobium retbaense (strain ATCC 49708 / DSM 5692 / JCM 16813 / HR100)</name>
    <dbReference type="NCBI Taxonomy" id="485915"/>
    <lineage>
        <taxon>Bacteria</taxon>
        <taxon>Pseudomonadati</taxon>
        <taxon>Thermodesulfobacteriota</taxon>
        <taxon>Desulfovibrionia</taxon>
        <taxon>Desulfovibrionales</taxon>
        <taxon>Desulfohalobiaceae</taxon>
        <taxon>Desulfohalobium</taxon>
    </lineage>
</organism>
<evidence type="ECO:0000256" key="1">
    <source>
        <dbReference type="SAM" id="MobiDB-lite"/>
    </source>
</evidence>
<accession>C8X568</accession>
<reference evidence="4" key="1">
    <citation type="submission" date="2009-09" db="EMBL/GenBank/DDBJ databases">
        <title>The complete chromosome of Desulfohalobium retbaense DSM 5692.</title>
        <authorList>
            <consortium name="US DOE Joint Genome Institute (JGI-PGF)"/>
            <person name="Lucas S."/>
            <person name="Copeland A."/>
            <person name="Lapidus A."/>
            <person name="Glavina del Rio T."/>
            <person name="Dalin E."/>
            <person name="Tice H."/>
            <person name="Bruce D."/>
            <person name="Goodwin L."/>
            <person name="Pitluck S."/>
            <person name="Kyrpides N."/>
            <person name="Mavromatis K."/>
            <person name="Ivanova N."/>
            <person name="Mikhailova N."/>
            <person name="Munk A.C."/>
            <person name="Brettin T."/>
            <person name="Detter J.C."/>
            <person name="Han C."/>
            <person name="Tapia R."/>
            <person name="Larimer F."/>
            <person name="Land M."/>
            <person name="Hauser L."/>
            <person name="Markowitz V."/>
            <person name="Cheng J.-F."/>
            <person name="Hugenholtz P."/>
            <person name="Woyke T."/>
            <person name="Wu D."/>
            <person name="Spring S."/>
            <person name="Klenk H.-P."/>
            <person name="Eisen J.A."/>
        </authorList>
    </citation>
    <scope>NUCLEOTIDE SEQUENCE [LARGE SCALE GENOMIC DNA]</scope>
    <source>
        <strain evidence="4">DSM 5692</strain>
    </source>
</reference>
<feature type="domain" description="Putative regulatory protein FmdB zinc ribbon" evidence="2">
    <location>
        <begin position="1"/>
        <end position="43"/>
    </location>
</feature>
<reference evidence="3 4" key="2">
    <citation type="journal article" date="2010" name="Stand. Genomic Sci.">
        <title>Complete genome sequence of Desulfohalobium retbaense type strain (HR(100)).</title>
        <authorList>
            <person name="Spring S."/>
            <person name="Nolan M."/>
            <person name="Lapidus A."/>
            <person name="Glavina Del Rio T."/>
            <person name="Copeland A."/>
            <person name="Tice H."/>
            <person name="Cheng J.F."/>
            <person name="Lucas S."/>
            <person name="Land M."/>
            <person name="Chen F."/>
            <person name="Bruce D."/>
            <person name="Goodwin L."/>
            <person name="Pitluck S."/>
            <person name="Ivanova N."/>
            <person name="Mavromatis K."/>
            <person name="Mikhailova N."/>
            <person name="Pati A."/>
            <person name="Chen A."/>
            <person name="Palaniappan K."/>
            <person name="Hauser L."/>
            <person name="Chang Y.J."/>
            <person name="Jeffries C.D."/>
            <person name="Munk C."/>
            <person name="Kiss H."/>
            <person name="Chain P."/>
            <person name="Han C."/>
            <person name="Brettin T."/>
            <person name="Detter J.C."/>
            <person name="Schuler E."/>
            <person name="Goker M."/>
            <person name="Rohde M."/>
            <person name="Bristow J."/>
            <person name="Eisen J.A."/>
            <person name="Markowitz V."/>
            <person name="Hugenholtz P."/>
            <person name="Kyrpides N.C."/>
            <person name="Klenk H.P."/>
        </authorList>
    </citation>
    <scope>NUCLEOTIDE SEQUENCE [LARGE SCALE GENOMIC DNA]</scope>
    <source>
        <strain evidence="3 4">DSM 5692</strain>
    </source>
</reference>